<dbReference type="PANTHER" id="PTHR10704:SF44">
    <property type="entry name" value="LD35051P-RELATED"/>
    <property type="match status" value="1"/>
</dbReference>
<dbReference type="Pfam" id="PF13469">
    <property type="entry name" value="Sulfotransfer_3"/>
    <property type="match status" value="1"/>
</dbReference>
<dbReference type="Proteomes" id="UP001515480">
    <property type="component" value="Unassembled WGS sequence"/>
</dbReference>
<dbReference type="InterPro" id="IPR027417">
    <property type="entry name" value="P-loop_NTPase"/>
</dbReference>
<proteinExistence type="predicted"/>
<gene>
    <name evidence="1" type="ORF">AB1Y20_004900</name>
</gene>
<keyword evidence="2" id="KW-1185">Reference proteome</keyword>
<dbReference type="GO" id="GO:0006044">
    <property type="term" value="P:N-acetylglucosamine metabolic process"/>
    <property type="evidence" value="ECO:0007669"/>
    <property type="project" value="TreeGrafter"/>
</dbReference>
<evidence type="ECO:0000313" key="1">
    <source>
        <dbReference type="EMBL" id="KAL1508805.1"/>
    </source>
</evidence>
<dbReference type="AlphaFoldDB" id="A0AB34J1J8"/>
<sequence length="346" mass="37553">MAPSASTAAEPSLVSPPSRPTISPRAVLIHAHGRSGSTLLLDILRHDPQAWASYEPLQEVRQLPPPHLLPPHLAGRCRDGAAEQPTLASKCPHRDASLLLSLLACDSLPLLAAWYAEYDLSAAAGGYLPHAAAYGAAFTLTSDRPALAAERAALYARDASACAGASLRVVKTIRLNGQLARLYNLSASPPPLVLHLVRDLKSVYLSRKALAAPFGLPSAASLEAWARAMCAATRRDMAAGARRPRGQYELLNFTHLVRFPRSTVERIYRRHLRRPVPPAVRAYLEAHFEPPANGTDATAWQFQFGTAPRDVEALSHAWRLRLDEWEVRAINAGCARERAGRHAGLA</sequence>
<evidence type="ECO:0000313" key="2">
    <source>
        <dbReference type="Proteomes" id="UP001515480"/>
    </source>
</evidence>
<dbReference type="PANTHER" id="PTHR10704">
    <property type="entry name" value="CARBOHYDRATE SULFOTRANSFERASE"/>
    <property type="match status" value="1"/>
</dbReference>
<organism evidence="1 2">
    <name type="scientific">Prymnesium parvum</name>
    <name type="common">Toxic golden alga</name>
    <dbReference type="NCBI Taxonomy" id="97485"/>
    <lineage>
        <taxon>Eukaryota</taxon>
        <taxon>Haptista</taxon>
        <taxon>Haptophyta</taxon>
        <taxon>Prymnesiophyceae</taxon>
        <taxon>Prymnesiales</taxon>
        <taxon>Prymnesiaceae</taxon>
        <taxon>Prymnesium</taxon>
    </lineage>
</organism>
<dbReference type="InterPro" id="IPR051135">
    <property type="entry name" value="Gal/GlcNAc/GalNAc_ST"/>
</dbReference>
<dbReference type="SUPFAM" id="SSF52540">
    <property type="entry name" value="P-loop containing nucleoside triphosphate hydrolases"/>
    <property type="match status" value="1"/>
</dbReference>
<dbReference type="Gene3D" id="3.40.50.300">
    <property type="entry name" value="P-loop containing nucleotide triphosphate hydrolases"/>
    <property type="match status" value="1"/>
</dbReference>
<name>A0AB34J1J8_PRYPA</name>
<dbReference type="GO" id="GO:0006790">
    <property type="term" value="P:sulfur compound metabolic process"/>
    <property type="evidence" value="ECO:0007669"/>
    <property type="project" value="TreeGrafter"/>
</dbReference>
<dbReference type="GO" id="GO:0001517">
    <property type="term" value="F:N-acetylglucosamine 6-O-sulfotransferase activity"/>
    <property type="evidence" value="ECO:0007669"/>
    <property type="project" value="TreeGrafter"/>
</dbReference>
<comment type="caution">
    <text evidence="1">The sequence shown here is derived from an EMBL/GenBank/DDBJ whole genome shotgun (WGS) entry which is preliminary data.</text>
</comment>
<dbReference type="EMBL" id="JBGBPQ010000016">
    <property type="protein sequence ID" value="KAL1508805.1"/>
    <property type="molecule type" value="Genomic_DNA"/>
</dbReference>
<evidence type="ECO:0008006" key="3">
    <source>
        <dbReference type="Google" id="ProtNLM"/>
    </source>
</evidence>
<accession>A0AB34J1J8</accession>
<reference evidence="1 2" key="1">
    <citation type="journal article" date="2024" name="Science">
        <title>Giant polyketide synthase enzymes in the biosynthesis of giant marine polyether toxins.</title>
        <authorList>
            <person name="Fallon T.R."/>
            <person name="Shende V.V."/>
            <person name="Wierzbicki I.H."/>
            <person name="Pendleton A.L."/>
            <person name="Watervoot N.F."/>
            <person name="Auber R.P."/>
            <person name="Gonzalez D.J."/>
            <person name="Wisecaver J.H."/>
            <person name="Moore B.S."/>
        </authorList>
    </citation>
    <scope>NUCLEOTIDE SEQUENCE [LARGE SCALE GENOMIC DNA]</scope>
    <source>
        <strain evidence="1 2">12B1</strain>
    </source>
</reference>
<protein>
    <recommendedName>
        <fullName evidence="3">Protein-tyrosine sulfotransferase</fullName>
    </recommendedName>
</protein>